<dbReference type="InterPro" id="IPR011990">
    <property type="entry name" value="TPR-like_helical_dom_sf"/>
</dbReference>
<reference evidence="2 3" key="1">
    <citation type="submission" date="2019-03" db="EMBL/GenBank/DDBJ databases">
        <title>Genomic Encyclopedia of Type Strains, Phase IV (KMG-IV): sequencing the most valuable type-strain genomes for metagenomic binning, comparative biology and taxonomic classification.</title>
        <authorList>
            <person name="Goeker M."/>
        </authorList>
    </citation>
    <scope>NUCLEOTIDE SEQUENCE [LARGE SCALE GENOMIC DNA]</scope>
    <source>
        <strain evidence="2 3">DSM 45934</strain>
    </source>
</reference>
<feature type="region of interest" description="Disordered" evidence="1">
    <location>
        <begin position="156"/>
        <end position="188"/>
    </location>
</feature>
<comment type="caution">
    <text evidence="2">The sequence shown here is derived from an EMBL/GenBank/DDBJ whole genome shotgun (WGS) entry which is preliminary data.</text>
</comment>
<proteinExistence type="predicted"/>
<evidence type="ECO:0000313" key="3">
    <source>
        <dbReference type="Proteomes" id="UP000295680"/>
    </source>
</evidence>
<evidence type="ECO:0008006" key="4">
    <source>
        <dbReference type="Google" id="ProtNLM"/>
    </source>
</evidence>
<name>A0A4R2J8S4_9PSEU</name>
<accession>A0A4R2J8S4</accession>
<evidence type="ECO:0000256" key="1">
    <source>
        <dbReference type="SAM" id="MobiDB-lite"/>
    </source>
</evidence>
<dbReference type="EMBL" id="SLWS01000011">
    <property type="protein sequence ID" value="TCO53006.1"/>
    <property type="molecule type" value="Genomic_DNA"/>
</dbReference>
<evidence type="ECO:0000313" key="2">
    <source>
        <dbReference type="EMBL" id="TCO53006.1"/>
    </source>
</evidence>
<gene>
    <name evidence="2" type="ORF">EV192_111200</name>
</gene>
<feature type="region of interest" description="Disordered" evidence="1">
    <location>
        <begin position="81"/>
        <end position="107"/>
    </location>
</feature>
<organism evidence="2 3">
    <name type="scientific">Actinocrispum wychmicini</name>
    <dbReference type="NCBI Taxonomy" id="1213861"/>
    <lineage>
        <taxon>Bacteria</taxon>
        <taxon>Bacillati</taxon>
        <taxon>Actinomycetota</taxon>
        <taxon>Actinomycetes</taxon>
        <taxon>Pseudonocardiales</taxon>
        <taxon>Pseudonocardiaceae</taxon>
        <taxon>Actinocrispum</taxon>
    </lineage>
</organism>
<dbReference type="Proteomes" id="UP000295680">
    <property type="component" value="Unassembled WGS sequence"/>
</dbReference>
<feature type="region of interest" description="Disordered" evidence="1">
    <location>
        <begin position="1"/>
        <end position="57"/>
    </location>
</feature>
<protein>
    <recommendedName>
        <fullName evidence="4">Tetratricopeptide repeat protein</fullName>
    </recommendedName>
</protein>
<keyword evidence="3" id="KW-1185">Reference proteome</keyword>
<dbReference type="SUPFAM" id="SSF48452">
    <property type="entry name" value="TPR-like"/>
    <property type="match status" value="1"/>
</dbReference>
<feature type="compositionally biased region" description="Basic and acidic residues" evidence="1">
    <location>
        <begin position="170"/>
        <end position="179"/>
    </location>
</feature>
<sequence>MARPGRTLTRNRCVGLVPRPEAQERDTARTPTTRRLSHRPWNRDEATHGQIRPRTVSHPSSHVLVGHRVISVVNHARYPDPPHPGTHNPFLPNSSGRDRNREEVWGVPGSGHDIARWLRREARRNRSTGQSGMTTGTIHVRLIPACHQRIQAEHGPEATCGDLPTTWRTRPSEEGRQRAMPDASGTNRPTRTLLEQLIRERRQTLEEFVAYAEIFAREHGEPGTLGLRHLQRLLAGRRSDGRPLGPVRPTTTRLLEQIFDVDIHELLSPPNPSWEHDSANELRERLQTSNRVDSTVIDLLYEQLNAIRRLDRQLGATVAYDEVRVKVGQVKRLLSHSLSPDARARLAALLAELCMLAGWQALDLRNATESWEHYEQAKSAASESNSEAFEAQTAAQQAFVLIDIEKTSDAAALLAESREKATNSSPAVIRAWLAAAHGETLAANGQVSECLRAFAQAANLLPTDTSTVDGPYVALDPVHLDRWRGHALARLGTSDAVEVLSGTLERLDPSFTRAETGLRVDLAVALARMNERDEALRQAGYANRLAEAIGSARQQRRVRALTVTLR</sequence>
<dbReference type="AlphaFoldDB" id="A0A4R2J8S4"/>